<keyword evidence="1" id="KW-0732">Signal</keyword>
<feature type="domain" description="SbsA Ig-like" evidence="2">
    <location>
        <begin position="6"/>
        <end position="49"/>
    </location>
</feature>
<accession>A0ABW4XFR0</accession>
<dbReference type="Pfam" id="PF13205">
    <property type="entry name" value="Big_5"/>
    <property type="match status" value="1"/>
</dbReference>
<sequence>MTRSGTTNTWILNPDESLAGNTKYTATLASGITDAAGNPLAPVSWSFTTGP</sequence>
<gene>
    <name evidence="3" type="ORF">ACFSHS_18420</name>
</gene>
<reference evidence="4" key="1">
    <citation type="journal article" date="2019" name="Int. J. Syst. Evol. Microbiol.">
        <title>The Global Catalogue of Microorganisms (GCM) 10K type strain sequencing project: providing services to taxonomists for standard genome sequencing and annotation.</title>
        <authorList>
            <consortium name="The Broad Institute Genomics Platform"/>
            <consortium name="The Broad Institute Genome Sequencing Center for Infectious Disease"/>
            <person name="Wu L."/>
            <person name="Ma J."/>
        </authorList>
    </citation>
    <scope>NUCLEOTIDE SEQUENCE [LARGE SCALE GENOMIC DNA]</scope>
    <source>
        <strain evidence="4">JCM 3338</strain>
    </source>
</reference>
<dbReference type="EMBL" id="JBHUHP010000020">
    <property type="protein sequence ID" value="MFD2093539.1"/>
    <property type="molecule type" value="Genomic_DNA"/>
</dbReference>
<dbReference type="InterPro" id="IPR014755">
    <property type="entry name" value="Cu-Rt/internalin_Ig-like"/>
</dbReference>
<comment type="caution">
    <text evidence="3">The sequence shown here is derived from an EMBL/GenBank/DDBJ whole genome shotgun (WGS) entry which is preliminary data.</text>
</comment>
<keyword evidence="4" id="KW-1185">Reference proteome</keyword>
<evidence type="ECO:0000256" key="1">
    <source>
        <dbReference type="ARBA" id="ARBA00022729"/>
    </source>
</evidence>
<proteinExistence type="predicted"/>
<evidence type="ECO:0000259" key="2">
    <source>
        <dbReference type="Pfam" id="PF13205"/>
    </source>
</evidence>
<dbReference type="Gene3D" id="2.60.40.1220">
    <property type="match status" value="1"/>
</dbReference>
<protein>
    <submittedName>
        <fullName evidence="3">Ig-like domain-containing protein</fullName>
    </submittedName>
</protein>
<dbReference type="InterPro" id="IPR032812">
    <property type="entry name" value="SbsA_Ig"/>
</dbReference>
<name>A0ABW4XFR0_9ACTN</name>
<evidence type="ECO:0000313" key="3">
    <source>
        <dbReference type="EMBL" id="MFD2093539.1"/>
    </source>
</evidence>
<dbReference type="Proteomes" id="UP001597402">
    <property type="component" value="Unassembled WGS sequence"/>
</dbReference>
<organism evidence="3 4">
    <name type="scientific">Blastococcus deserti</name>
    <dbReference type="NCBI Taxonomy" id="2259033"/>
    <lineage>
        <taxon>Bacteria</taxon>
        <taxon>Bacillati</taxon>
        <taxon>Actinomycetota</taxon>
        <taxon>Actinomycetes</taxon>
        <taxon>Geodermatophilales</taxon>
        <taxon>Geodermatophilaceae</taxon>
        <taxon>Blastococcus</taxon>
    </lineage>
</organism>
<dbReference type="RefSeq" id="WP_376879228.1">
    <property type="nucleotide sequence ID" value="NZ_JBHUHP010000020.1"/>
</dbReference>
<evidence type="ECO:0000313" key="4">
    <source>
        <dbReference type="Proteomes" id="UP001597402"/>
    </source>
</evidence>